<dbReference type="AlphaFoldDB" id="A0A7S0RXV4"/>
<gene>
    <name evidence="1" type="ORF">CLEI1391_LOCUS15230</name>
</gene>
<reference evidence="1" key="1">
    <citation type="submission" date="2021-01" db="EMBL/GenBank/DDBJ databases">
        <authorList>
            <person name="Corre E."/>
            <person name="Pelletier E."/>
            <person name="Niang G."/>
            <person name="Scheremetjew M."/>
            <person name="Finn R."/>
            <person name="Kale V."/>
            <person name="Holt S."/>
            <person name="Cochrane G."/>
            <person name="Meng A."/>
            <person name="Brown T."/>
            <person name="Cohen L."/>
        </authorList>
    </citation>
    <scope>NUCLEOTIDE SEQUENCE</scope>
    <source>
        <strain evidence="1">SAG 11-49</strain>
    </source>
</reference>
<accession>A0A7S0RXV4</accession>
<evidence type="ECO:0000313" key="1">
    <source>
        <dbReference type="EMBL" id="CAD8690795.1"/>
    </source>
</evidence>
<proteinExistence type="predicted"/>
<dbReference type="EMBL" id="HBFB01027285">
    <property type="protein sequence ID" value="CAD8690795.1"/>
    <property type="molecule type" value="Transcribed_RNA"/>
</dbReference>
<name>A0A7S0RXV4_9CHLO</name>
<protein>
    <submittedName>
        <fullName evidence="1">Uncharacterized protein</fullName>
    </submittedName>
</protein>
<organism evidence="1">
    <name type="scientific">Chlamydomonas leiostraca</name>
    <dbReference type="NCBI Taxonomy" id="1034604"/>
    <lineage>
        <taxon>Eukaryota</taxon>
        <taxon>Viridiplantae</taxon>
        <taxon>Chlorophyta</taxon>
        <taxon>core chlorophytes</taxon>
        <taxon>Chlorophyceae</taxon>
        <taxon>CS clade</taxon>
        <taxon>Chlamydomonadales</taxon>
        <taxon>Chlamydomonadaceae</taxon>
        <taxon>Chlamydomonas</taxon>
    </lineage>
</organism>
<sequence length="232" mass="25184">MTTTITIEVAGKVLDLKAVPNEQLAMSVQMGVARASMQMGVALKADRVLFTGSNAPVDNWLTRSVGTQDITVVTVEAPSGGTMMSMLQALVDRVSSMEVREAEAWAPRLRNTVAQILLHACGEAGFYTTTTDYFSKKLGQADVGVQQLAASMGVSPQQLVGNADAVIMCRSKSIHPSTLADLEDEIAAVQRCITPALQRACTWECRFLMSYNDIKKAFPDRFHAQSSQEQHD</sequence>